<protein>
    <recommendedName>
        <fullName evidence="1">DNA-binding transcriptional repressor CapW winged helix-turn-helix domain-containing protein</fullName>
    </recommendedName>
</protein>
<dbReference type="RefSeq" id="WP_268075732.1">
    <property type="nucleotide sequence ID" value="NZ_CP109965.1"/>
</dbReference>
<dbReference type="InterPro" id="IPR059019">
    <property type="entry name" value="WHD_CapW"/>
</dbReference>
<organism evidence="2 3">
    <name type="scientific">Catenovulum adriaticum</name>
    <dbReference type="NCBI Taxonomy" id="2984846"/>
    <lineage>
        <taxon>Bacteria</taxon>
        <taxon>Pseudomonadati</taxon>
        <taxon>Pseudomonadota</taxon>
        <taxon>Gammaproteobacteria</taxon>
        <taxon>Alteromonadales</taxon>
        <taxon>Alteromonadaceae</taxon>
        <taxon>Catenovulum</taxon>
    </lineage>
</organism>
<accession>A0ABY7ANX1</accession>
<sequence>MKYQKEFTFIEACAKWRGKINATDIASQFLLSKGSAKRVLQAYQTQHLNQFILVAN</sequence>
<keyword evidence="3" id="KW-1185">Reference proteome</keyword>
<evidence type="ECO:0000313" key="2">
    <source>
        <dbReference type="EMBL" id="WAJ71255.1"/>
    </source>
</evidence>
<feature type="domain" description="DNA-binding transcriptional repressor CapW winged helix-turn-helix" evidence="1">
    <location>
        <begin position="4"/>
        <end position="51"/>
    </location>
</feature>
<dbReference type="Proteomes" id="UP001163726">
    <property type="component" value="Chromosome"/>
</dbReference>
<evidence type="ECO:0000259" key="1">
    <source>
        <dbReference type="Pfam" id="PF26109"/>
    </source>
</evidence>
<dbReference type="Pfam" id="PF26109">
    <property type="entry name" value="WHD_BrxR"/>
    <property type="match status" value="1"/>
</dbReference>
<proteinExistence type="predicted"/>
<gene>
    <name evidence="2" type="ORF">OLW01_05505</name>
</gene>
<reference evidence="2" key="1">
    <citation type="submission" date="2022-10" db="EMBL/GenBank/DDBJ databases">
        <title>Catenovulum adriacola sp. nov. isolated in the Harbour of Susak.</title>
        <authorList>
            <person name="Schoch T."/>
            <person name="Reich S.J."/>
            <person name="Stoeferle S."/>
            <person name="Flaiz M."/>
            <person name="Kazda M."/>
            <person name="Riedel C.U."/>
            <person name="Duerre P."/>
        </authorList>
    </citation>
    <scope>NUCLEOTIDE SEQUENCE</scope>
    <source>
        <strain evidence="2">TS8</strain>
    </source>
</reference>
<dbReference type="EMBL" id="CP109965">
    <property type="protein sequence ID" value="WAJ71255.1"/>
    <property type="molecule type" value="Genomic_DNA"/>
</dbReference>
<name>A0ABY7ANX1_9ALTE</name>
<evidence type="ECO:0000313" key="3">
    <source>
        <dbReference type="Proteomes" id="UP001163726"/>
    </source>
</evidence>